<dbReference type="EMBL" id="JAYKOT010000003">
    <property type="protein sequence ID" value="MEB3430040.1"/>
    <property type="molecule type" value="Genomic_DNA"/>
</dbReference>
<gene>
    <name evidence="12 17" type="primary">tig</name>
    <name evidence="17" type="ORF">VLK81_08575</name>
</gene>
<proteinExistence type="inferred from homology"/>
<dbReference type="FunFam" id="3.10.50.40:FF:000001">
    <property type="entry name" value="Trigger factor"/>
    <property type="match status" value="1"/>
</dbReference>
<reference evidence="17 18" key="1">
    <citation type="submission" date="2024-01" db="EMBL/GenBank/DDBJ databases">
        <title>Complete genome sequence of Citroniella saccharovorans strain M6.X9, isolated from human fecal sample.</title>
        <authorList>
            <person name="Cheng G."/>
            <person name="Westerholm M."/>
            <person name="Schnurer A."/>
        </authorList>
    </citation>
    <scope>NUCLEOTIDE SEQUENCE [LARGE SCALE GENOMIC DNA]</scope>
    <source>
        <strain evidence="17 18">DSM 29873</strain>
    </source>
</reference>
<evidence type="ECO:0000256" key="3">
    <source>
        <dbReference type="ARBA" id="ARBA00013194"/>
    </source>
</evidence>
<dbReference type="InterPro" id="IPR008881">
    <property type="entry name" value="Trigger_fac_ribosome-bd_bac"/>
</dbReference>
<keyword evidence="12" id="KW-0963">Cytoplasm</keyword>
<sequence length="448" mass="51856">MVEVILKEKNITKFIIEVNQEEFKNAIKEAYNENKGSFQIPGFRKGKVPLKIIEANYGKEVFYEDAANIALNKKYPQALKELELNPIDYPKVDIKDLSENGFKAELTVTEAPKATFEDYKDLTIKYPKVEYKEEMLEEAINSEKEKNSRLVEKDSEIKEGDTVNLDYEGFVDEKAFEGGKAEGYDLVIGSKHFVPGFEEGLIGAKKGDDLDVEVTFPEDYHEHLAGKKAIFKCHINSVKEKEYPEIDDDFAMDVSEFDTLDEYKKDLEEKIRKNLDAKERELKIDGVIKALANMTDVEIPEIMIENQIDSDINDFAQRITQMGVSFDDYLKHSGTQKENMRNDFREGSKQRVLEEIVLSSYIDKENIEADEEDIKKELKELAKVYNSDDEEKFVNDFLEKEDTSQIKSFATNKKAFDHMINNFKFEEVDPSKQAKEENKEEEKEETEK</sequence>
<keyword evidence="9 12" id="KW-0131">Cell cycle</keyword>
<dbReference type="RefSeq" id="WP_324620201.1">
    <property type="nucleotide sequence ID" value="NZ_JAYKOT010000003.1"/>
</dbReference>
<dbReference type="InterPro" id="IPR008880">
    <property type="entry name" value="Trigger_fac_C"/>
</dbReference>
<dbReference type="EC" id="5.2.1.8" evidence="3 12"/>
<dbReference type="PANTHER" id="PTHR30560">
    <property type="entry name" value="TRIGGER FACTOR CHAPERONE AND PEPTIDYL-PROLYL CIS/TRANS ISOMERASE"/>
    <property type="match status" value="1"/>
</dbReference>
<evidence type="ECO:0000256" key="8">
    <source>
        <dbReference type="ARBA" id="ARBA00023235"/>
    </source>
</evidence>
<name>A0AAW9N064_9FIRM</name>
<keyword evidence="7 12" id="KW-0143">Chaperone</keyword>
<dbReference type="InterPro" id="IPR046357">
    <property type="entry name" value="PPIase_dom_sf"/>
</dbReference>
<evidence type="ECO:0000256" key="13">
    <source>
        <dbReference type="PROSITE-ProRule" id="PRU00277"/>
    </source>
</evidence>
<comment type="caution">
    <text evidence="17">The sequence shown here is derived from an EMBL/GenBank/DDBJ whole genome shotgun (WGS) entry which is preliminary data.</text>
</comment>
<dbReference type="Gene3D" id="3.30.70.1050">
    <property type="entry name" value="Trigger factor ribosome-binding domain"/>
    <property type="match status" value="1"/>
</dbReference>
<evidence type="ECO:0000256" key="7">
    <source>
        <dbReference type="ARBA" id="ARBA00023186"/>
    </source>
</evidence>
<evidence type="ECO:0000256" key="15">
    <source>
        <dbReference type="SAM" id="MobiDB-lite"/>
    </source>
</evidence>
<dbReference type="Pfam" id="PF00254">
    <property type="entry name" value="FKBP_C"/>
    <property type="match status" value="1"/>
</dbReference>
<comment type="similarity">
    <text evidence="2 12 14">Belongs to the FKBP-type PPIase family. Tig subfamily.</text>
</comment>
<evidence type="ECO:0000256" key="11">
    <source>
        <dbReference type="ARBA" id="ARBA00029986"/>
    </source>
</evidence>
<dbReference type="NCBIfam" id="TIGR00115">
    <property type="entry name" value="tig"/>
    <property type="match status" value="1"/>
</dbReference>
<dbReference type="GO" id="GO:0043335">
    <property type="term" value="P:protein unfolding"/>
    <property type="evidence" value="ECO:0007669"/>
    <property type="project" value="TreeGrafter"/>
</dbReference>
<dbReference type="Proteomes" id="UP001357733">
    <property type="component" value="Unassembled WGS sequence"/>
</dbReference>
<dbReference type="Pfam" id="PF05697">
    <property type="entry name" value="Trigger_N"/>
    <property type="match status" value="1"/>
</dbReference>
<dbReference type="InterPro" id="IPR001179">
    <property type="entry name" value="PPIase_FKBP_dom"/>
</dbReference>
<dbReference type="GO" id="GO:0003755">
    <property type="term" value="F:peptidyl-prolyl cis-trans isomerase activity"/>
    <property type="evidence" value="ECO:0007669"/>
    <property type="project" value="UniProtKB-UniRule"/>
</dbReference>
<feature type="region of interest" description="Disordered" evidence="15">
    <location>
        <begin position="426"/>
        <end position="448"/>
    </location>
</feature>
<dbReference type="InterPro" id="IPR036611">
    <property type="entry name" value="Trigger_fac_ribosome-bd_sf"/>
</dbReference>
<dbReference type="InterPro" id="IPR037041">
    <property type="entry name" value="Trigger_fac_C_sf"/>
</dbReference>
<dbReference type="GO" id="GO:0051301">
    <property type="term" value="P:cell division"/>
    <property type="evidence" value="ECO:0007669"/>
    <property type="project" value="UniProtKB-KW"/>
</dbReference>
<dbReference type="Pfam" id="PF05698">
    <property type="entry name" value="Trigger_C"/>
    <property type="match status" value="1"/>
</dbReference>
<dbReference type="GO" id="GO:0043022">
    <property type="term" value="F:ribosome binding"/>
    <property type="evidence" value="ECO:0007669"/>
    <property type="project" value="TreeGrafter"/>
</dbReference>
<dbReference type="GO" id="GO:0015031">
    <property type="term" value="P:protein transport"/>
    <property type="evidence" value="ECO:0007669"/>
    <property type="project" value="UniProtKB-UniRule"/>
</dbReference>
<dbReference type="PANTHER" id="PTHR30560:SF3">
    <property type="entry name" value="TRIGGER FACTOR-LIKE PROTEIN TIG, CHLOROPLASTIC"/>
    <property type="match status" value="1"/>
</dbReference>
<evidence type="ECO:0000256" key="10">
    <source>
        <dbReference type="ARBA" id="ARBA00024849"/>
    </source>
</evidence>
<protein>
    <recommendedName>
        <fullName evidence="4 12">Trigger factor</fullName>
        <shortName evidence="12">TF</shortName>
        <ecNumber evidence="3 12">5.2.1.8</ecNumber>
    </recommendedName>
    <alternativeName>
        <fullName evidence="11 12">PPIase</fullName>
    </alternativeName>
</protein>
<dbReference type="InterPro" id="IPR005215">
    <property type="entry name" value="Trig_fac"/>
</dbReference>
<evidence type="ECO:0000256" key="12">
    <source>
        <dbReference type="HAMAP-Rule" id="MF_00303"/>
    </source>
</evidence>
<organism evidence="17 18">
    <name type="scientific">Citroniella saccharovorans</name>
    <dbReference type="NCBI Taxonomy" id="2053367"/>
    <lineage>
        <taxon>Bacteria</taxon>
        <taxon>Bacillati</taxon>
        <taxon>Bacillota</taxon>
        <taxon>Tissierellia</taxon>
        <taxon>Tissierellales</taxon>
        <taxon>Peptoniphilaceae</taxon>
        <taxon>Citroniella</taxon>
    </lineage>
</organism>
<dbReference type="InterPro" id="IPR027304">
    <property type="entry name" value="Trigger_fact/SurA_dom_sf"/>
</dbReference>
<dbReference type="HAMAP" id="MF_00303">
    <property type="entry name" value="Trigger_factor_Tig"/>
    <property type="match status" value="1"/>
</dbReference>
<comment type="function">
    <text evidence="10 12">Involved in protein export. Acts as a chaperone by maintaining the newly synthesized protein in an open conformation. Functions as a peptidyl-prolyl cis-trans isomerase.</text>
</comment>
<evidence type="ECO:0000313" key="17">
    <source>
        <dbReference type="EMBL" id="MEB3430040.1"/>
    </source>
</evidence>
<dbReference type="SUPFAM" id="SSF54534">
    <property type="entry name" value="FKBP-like"/>
    <property type="match status" value="1"/>
</dbReference>
<dbReference type="SUPFAM" id="SSF102735">
    <property type="entry name" value="Trigger factor ribosome-binding domain"/>
    <property type="match status" value="1"/>
</dbReference>
<dbReference type="Gene3D" id="1.10.3120.10">
    <property type="entry name" value="Trigger factor, C-terminal domain"/>
    <property type="match status" value="1"/>
</dbReference>
<feature type="domain" description="PPIase FKBP-type" evidence="16">
    <location>
        <begin position="160"/>
        <end position="222"/>
    </location>
</feature>
<dbReference type="Gene3D" id="3.10.50.40">
    <property type="match status" value="1"/>
</dbReference>
<evidence type="ECO:0000256" key="6">
    <source>
        <dbReference type="ARBA" id="ARBA00023110"/>
    </source>
</evidence>
<evidence type="ECO:0000256" key="5">
    <source>
        <dbReference type="ARBA" id="ARBA00022618"/>
    </source>
</evidence>
<evidence type="ECO:0000256" key="1">
    <source>
        <dbReference type="ARBA" id="ARBA00000971"/>
    </source>
</evidence>
<evidence type="ECO:0000313" key="18">
    <source>
        <dbReference type="Proteomes" id="UP001357733"/>
    </source>
</evidence>
<keyword evidence="8 12" id="KW-0413">Isomerase</keyword>
<dbReference type="GO" id="GO:0051083">
    <property type="term" value="P:'de novo' cotranslational protein folding"/>
    <property type="evidence" value="ECO:0007669"/>
    <property type="project" value="TreeGrafter"/>
</dbReference>
<evidence type="ECO:0000256" key="4">
    <source>
        <dbReference type="ARBA" id="ARBA00016902"/>
    </source>
</evidence>
<dbReference type="PROSITE" id="PS50059">
    <property type="entry name" value="FKBP_PPIASE"/>
    <property type="match status" value="1"/>
</dbReference>
<keyword evidence="18" id="KW-1185">Reference proteome</keyword>
<keyword evidence="6 12" id="KW-0697">Rotamase</keyword>
<comment type="domain">
    <text evidence="12">Consists of 3 domains; the N-terminus binds the ribosome, the middle domain has PPIase activity, while the C-terminus has intrinsic chaperone activity on its own.</text>
</comment>
<keyword evidence="5 12" id="KW-0132">Cell division</keyword>
<accession>A0AAW9N064</accession>
<evidence type="ECO:0000256" key="9">
    <source>
        <dbReference type="ARBA" id="ARBA00023306"/>
    </source>
</evidence>
<dbReference type="AlphaFoldDB" id="A0AAW9N064"/>
<comment type="subcellular location">
    <subcellularLocation>
        <location evidence="12">Cytoplasm</location>
    </subcellularLocation>
    <text evidence="12">About half TF is bound to the ribosome near the polypeptide exit tunnel while the other half is free in the cytoplasm.</text>
</comment>
<dbReference type="GO" id="GO:0005737">
    <property type="term" value="C:cytoplasm"/>
    <property type="evidence" value="ECO:0007669"/>
    <property type="project" value="UniProtKB-SubCell"/>
</dbReference>
<evidence type="ECO:0000256" key="14">
    <source>
        <dbReference type="RuleBase" id="RU003914"/>
    </source>
</evidence>
<dbReference type="GO" id="GO:0044183">
    <property type="term" value="F:protein folding chaperone"/>
    <property type="evidence" value="ECO:0007669"/>
    <property type="project" value="TreeGrafter"/>
</dbReference>
<evidence type="ECO:0000256" key="2">
    <source>
        <dbReference type="ARBA" id="ARBA00005464"/>
    </source>
</evidence>
<evidence type="ECO:0000259" key="16">
    <source>
        <dbReference type="PROSITE" id="PS50059"/>
    </source>
</evidence>
<dbReference type="PIRSF" id="PIRSF003095">
    <property type="entry name" value="Trigger_factor"/>
    <property type="match status" value="1"/>
</dbReference>
<comment type="catalytic activity">
    <reaction evidence="1 12 13">
        <text>[protein]-peptidylproline (omega=180) = [protein]-peptidylproline (omega=0)</text>
        <dbReference type="Rhea" id="RHEA:16237"/>
        <dbReference type="Rhea" id="RHEA-COMP:10747"/>
        <dbReference type="Rhea" id="RHEA-COMP:10748"/>
        <dbReference type="ChEBI" id="CHEBI:83833"/>
        <dbReference type="ChEBI" id="CHEBI:83834"/>
        <dbReference type="EC" id="5.2.1.8"/>
    </reaction>
</comment>
<dbReference type="SUPFAM" id="SSF109998">
    <property type="entry name" value="Triger factor/SurA peptide-binding domain-like"/>
    <property type="match status" value="1"/>
</dbReference>